<comment type="caution">
    <text evidence="2">The sequence shown here is derived from an EMBL/GenBank/DDBJ whole genome shotgun (WGS) entry which is preliminary data.</text>
</comment>
<dbReference type="RefSeq" id="WP_191697360.1">
    <property type="nucleotide sequence ID" value="NZ_JACSQO010000006.1"/>
</dbReference>
<dbReference type="Proteomes" id="UP000640786">
    <property type="component" value="Unassembled WGS sequence"/>
</dbReference>
<name>A0ABR8RBA9_9BACI</name>
<dbReference type="SUPFAM" id="SSF55729">
    <property type="entry name" value="Acyl-CoA N-acyltransferases (Nat)"/>
    <property type="match status" value="1"/>
</dbReference>
<evidence type="ECO:0000259" key="1">
    <source>
        <dbReference type="PROSITE" id="PS51186"/>
    </source>
</evidence>
<accession>A0ABR8RBA9</accession>
<dbReference type="CDD" id="cd04301">
    <property type="entry name" value="NAT_SF"/>
    <property type="match status" value="1"/>
</dbReference>
<keyword evidence="3" id="KW-1185">Reference proteome</keyword>
<organism evidence="2 3">
    <name type="scientific">Psychrobacillus faecigallinarum</name>
    <dbReference type="NCBI Taxonomy" id="2762235"/>
    <lineage>
        <taxon>Bacteria</taxon>
        <taxon>Bacillati</taxon>
        <taxon>Bacillota</taxon>
        <taxon>Bacilli</taxon>
        <taxon>Bacillales</taxon>
        <taxon>Bacillaceae</taxon>
        <taxon>Psychrobacillus</taxon>
    </lineage>
</organism>
<reference evidence="2 3" key="1">
    <citation type="submission" date="2020-08" db="EMBL/GenBank/DDBJ databases">
        <title>A Genomic Blueprint of the Chicken Gut Microbiome.</title>
        <authorList>
            <person name="Gilroy R."/>
            <person name="Ravi A."/>
            <person name="Getino M."/>
            <person name="Pursley I."/>
            <person name="Horton D.L."/>
            <person name="Alikhan N.-F."/>
            <person name="Baker D."/>
            <person name="Gharbi K."/>
            <person name="Hall N."/>
            <person name="Watson M."/>
            <person name="Adriaenssens E.M."/>
            <person name="Foster-Nyarko E."/>
            <person name="Jarju S."/>
            <person name="Secka A."/>
            <person name="Antonio M."/>
            <person name="Oren A."/>
            <person name="Chaudhuri R."/>
            <person name="La Ragione R.M."/>
            <person name="Hildebrand F."/>
            <person name="Pallen M.J."/>
        </authorList>
    </citation>
    <scope>NUCLEOTIDE SEQUENCE [LARGE SCALE GENOMIC DNA]</scope>
    <source>
        <strain evidence="2 3">Sa2BUA9</strain>
    </source>
</reference>
<dbReference type="EMBL" id="JACSQO010000006">
    <property type="protein sequence ID" value="MBD7944937.1"/>
    <property type="molecule type" value="Genomic_DNA"/>
</dbReference>
<dbReference type="Pfam" id="PF00583">
    <property type="entry name" value="Acetyltransf_1"/>
    <property type="match status" value="1"/>
</dbReference>
<gene>
    <name evidence="2" type="ORF">H9650_12500</name>
</gene>
<dbReference type="Gene3D" id="3.40.630.30">
    <property type="match status" value="1"/>
</dbReference>
<protein>
    <submittedName>
        <fullName evidence="2">GNAT family N-acetyltransferase</fullName>
    </submittedName>
</protein>
<evidence type="ECO:0000313" key="3">
    <source>
        <dbReference type="Proteomes" id="UP000640786"/>
    </source>
</evidence>
<proteinExistence type="predicted"/>
<evidence type="ECO:0000313" key="2">
    <source>
        <dbReference type="EMBL" id="MBD7944937.1"/>
    </source>
</evidence>
<dbReference type="PROSITE" id="PS51186">
    <property type="entry name" value="GNAT"/>
    <property type="match status" value="1"/>
</dbReference>
<dbReference type="InterPro" id="IPR016181">
    <property type="entry name" value="Acyl_CoA_acyltransferase"/>
</dbReference>
<sequence length="235" mass="27481">MVAFSVIKKDQEYWLADQIKMDMSKDEYWSKLKSLLKDWKDEQVNYLSLLMVEEYEQQLMNEGFHKVSSIVEYTRLLDENFTLDDAFHVVTLSGSSLADEEFALLYDKCRSGSANKNNLFSIEQIMEAFVNELGSNWRHYCHIFFKGEEPMGISIPHIEDGTVEEGRLFYFGVVPEQRGKGFGKVFHLYSLELLKKMNATYYVGSTDENNEYMIRIFQANGCILRDKKGIYRIDK</sequence>
<feature type="domain" description="N-acetyltransferase" evidence="1">
    <location>
        <begin position="92"/>
        <end position="235"/>
    </location>
</feature>
<dbReference type="InterPro" id="IPR000182">
    <property type="entry name" value="GNAT_dom"/>
</dbReference>